<evidence type="ECO:0000313" key="2">
    <source>
        <dbReference type="EMBL" id="CDR34849.1"/>
    </source>
</evidence>
<dbReference type="PROSITE" id="PS51186">
    <property type="entry name" value="GNAT"/>
    <property type="match status" value="1"/>
</dbReference>
<gene>
    <name evidence="2" type="ORF">CSEC_2043</name>
</gene>
<keyword evidence="2" id="KW-0808">Transferase</keyword>
<dbReference type="InterPro" id="IPR000182">
    <property type="entry name" value="GNAT_dom"/>
</dbReference>
<comment type="caution">
    <text evidence="2">The sequence shown here is derived from an EMBL/GenBank/DDBJ whole genome shotgun (WGS) entry which is preliminary data.</text>
</comment>
<dbReference type="RefSeq" id="WP_041018407.1">
    <property type="nucleotide sequence ID" value="NZ_CCEJ010000010.1"/>
</dbReference>
<dbReference type="EC" id="2.3.1.-" evidence="2"/>
<reference evidence="2" key="1">
    <citation type="submission" date="2013-12" db="EMBL/GenBank/DDBJ databases">
        <authorList>
            <person name="Linke B."/>
        </authorList>
    </citation>
    <scope>NUCLEOTIDE SEQUENCE [LARGE SCALE GENOMIC DNA]</scope>
    <source>
        <strain evidence="2">CRIB-18</strain>
    </source>
</reference>
<evidence type="ECO:0000259" key="1">
    <source>
        <dbReference type="PROSITE" id="PS51186"/>
    </source>
</evidence>
<dbReference type="CDD" id="cd04301">
    <property type="entry name" value="NAT_SF"/>
    <property type="match status" value="1"/>
</dbReference>
<dbReference type="eggNOG" id="COG0456">
    <property type="taxonomic scope" value="Bacteria"/>
</dbReference>
<protein>
    <submittedName>
        <fullName evidence="2">Acetyltransferase, GNAT family</fullName>
        <ecNumber evidence="2">2.3.1.-</ecNumber>
    </submittedName>
</protein>
<evidence type="ECO:0000313" key="3">
    <source>
        <dbReference type="Proteomes" id="UP000031552"/>
    </source>
</evidence>
<name>A0A090E2H3_9BACT</name>
<dbReference type="AlphaFoldDB" id="A0A090E2H3"/>
<dbReference type="PANTHER" id="PTHR43415:SF3">
    <property type="entry name" value="GNAT-FAMILY ACETYLTRANSFERASE"/>
    <property type="match status" value="1"/>
</dbReference>
<keyword evidence="3" id="KW-1185">Reference proteome</keyword>
<dbReference type="SUPFAM" id="SSF55729">
    <property type="entry name" value="Acyl-CoA N-acyltransferases (Nat)"/>
    <property type="match status" value="1"/>
</dbReference>
<proteinExistence type="predicted"/>
<dbReference type="STRING" id="1437425.CSEC_2043"/>
<sequence length="171" mass="19129">MSDSKKINIRQATLNDANTILKEERAIAEIPGYFCSSPSELSLDSIINAISVLKDKSGVFLVAECNEVLVGHAFLEIPHVKSLQHVAELNMAVHLGWQNQGIGTMLLHRIIDWAQESKFIRKIQLNVRATNLPAISLYKKMGFEEEGRLKNRVRVNDSYVDDIIMGLSLVA</sequence>
<organism evidence="2 3">
    <name type="scientific">Candidatus Criblamydia sequanensis CRIB-18</name>
    <dbReference type="NCBI Taxonomy" id="1437425"/>
    <lineage>
        <taxon>Bacteria</taxon>
        <taxon>Pseudomonadati</taxon>
        <taxon>Chlamydiota</taxon>
        <taxon>Chlamydiia</taxon>
        <taxon>Parachlamydiales</taxon>
        <taxon>Candidatus Criblamydiaceae</taxon>
        <taxon>Candidatus Criblamydia</taxon>
    </lineage>
</organism>
<dbReference type="Pfam" id="PF00583">
    <property type="entry name" value="Acetyltransf_1"/>
    <property type="match status" value="1"/>
</dbReference>
<dbReference type="OrthoDB" id="948250at2"/>
<dbReference type="PANTHER" id="PTHR43415">
    <property type="entry name" value="SPERMIDINE N(1)-ACETYLTRANSFERASE"/>
    <property type="match status" value="1"/>
</dbReference>
<reference evidence="2" key="2">
    <citation type="submission" date="2014-09" db="EMBL/GenBank/DDBJ databases">
        <title>Criblamydia sequanensis harbors a mega-plasmid encoding arsenite resistance.</title>
        <authorList>
            <person name="Bertelli C."/>
            <person name="Goesmann A."/>
            <person name="Greub G."/>
        </authorList>
    </citation>
    <scope>NUCLEOTIDE SEQUENCE [LARGE SCALE GENOMIC DNA]</scope>
    <source>
        <strain evidence="2">CRIB-18</strain>
    </source>
</reference>
<keyword evidence="2" id="KW-0012">Acyltransferase</keyword>
<dbReference type="GO" id="GO:0016747">
    <property type="term" value="F:acyltransferase activity, transferring groups other than amino-acyl groups"/>
    <property type="evidence" value="ECO:0007669"/>
    <property type="project" value="InterPro"/>
</dbReference>
<dbReference type="Proteomes" id="UP000031552">
    <property type="component" value="Unassembled WGS sequence"/>
</dbReference>
<accession>A0A090E2H3</accession>
<dbReference type="Gene3D" id="3.40.630.30">
    <property type="match status" value="1"/>
</dbReference>
<dbReference type="EMBL" id="CCEJ010000010">
    <property type="protein sequence ID" value="CDR34849.1"/>
    <property type="molecule type" value="Genomic_DNA"/>
</dbReference>
<dbReference type="InterPro" id="IPR016181">
    <property type="entry name" value="Acyl_CoA_acyltransferase"/>
</dbReference>
<feature type="domain" description="N-acetyltransferase" evidence="1">
    <location>
        <begin position="7"/>
        <end position="170"/>
    </location>
</feature>